<dbReference type="EMBL" id="QOIP01000010">
    <property type="protein sequence ID" value="RLU17294.1"/>
    <property type="molecule type" value="Genomic_DNA"/>
</dbReference>
<keyword evidence="7" id="KW-0408">Iron</keyword>
<reference evidence="12 14" key="1">
    <citation type="journal article" date="2014" name="Curr. Biol.">
        <title>The genome of the clonal raider ant Cerapachys biroi.</title>
        <authorList>
            <person name="Oxley P.R."/>
            <person name="Ji L."/>
            <person name="Fetter-Pruneda I."/>
            <person name="McKenzie S.K."/>
            <person name="Li C."/>
            <person name="Hu H."/>
            <person name="Zhang G."/>
            <person name="Kronauer D.J."/>
        </authorList>
    </citation>
    <scope>NUCLEOTIDE SEQUENCE [LARGE SCALE GENOMIC DNA]</scope>
</reference>
<evidence type="ECO:0000256" key="2">
    <source>
        <dbReference type="ARBA" id="ARBA00007443"/>
    </source>
</evidence>
<feature type="compositionally biased region" description="Basic and acidic residues" evidence="10">
    <location>
        <begin position="454"/>
        <end position="480"/>
    </location>
</feature>
<keyword evidence="4" id="KW-0847">Vitamin C</keyword>
<dbReference type="STRING" id="2015173.A0A026WJQ6"/>
<feature type="compositionally biased region" description="Polar residues" evidence="10">
    <location>
        <begin position="481"/>
        <end position="491"/>
    </location>
</feature>
<evidence type="ECO:0000313" key="12">
    <source>
        <dbReference type="EMBL" id="EZA56235.1"/>
    </source>
</evidence>
<comment type="catalytic activity">
    <reaction evidence="9">
        <text>[ribosomal protein uS12]-L-proline + 2-oxoglutarate + O2 = [ribosomal protein uS12]-(3S)-3-hydroxy-L-proline + succinate + CO2</text>
        <dbReference type="Rhea" id="RHEA:54156"/>
        <dbReference type="Rhea" id="RHEA-COMP:13816"/>
        <dbReference type="Rhea" id="RHEA-COMP:13818"/>
        <dbReference type="ChEBI" id="CHEBI:15379"/>
        <dbReference type="ChEBI" id="CHEBI:16526"/>
        <dbReference type="ChEBI" id="CHEBI:16810"/>
        <dbReference type="ChEBI" id="CHEBI:30031"/>
        <dbReference type="ChEBI" id="CHEBI:50342"/>
        <dbReference type="ChEBI" id="CHEBI:85428"/>
    </reaction>
</comment>
<evidence type="ECO:0000259" key="11">
    <source>
        <dbReference type="PROSITE" id="PS51471"/>
    </source>
</evidence>
<dbReference type="SMART" id="SM00702">
    <property type="entry name" value="P4Hc"/>
    <property type="match status" value="1"/>
</dbReference>
<dbReference type="Proteomes" id="UP000053097">
    <property type="component" value="Unassembled WGS sequence"/>
</dbReference>
<comment type="cofactor">
    <cofactor evidence="1">
        <name>L-ascorbate</name>
        <dbReference type="ChEBI" id="CHEBI:38290"/>
    </cofactor>
</comment>
<evidence type="ECO:0000256" key="3">
    <source>
        <dbReference type="ARBA" id="ARBA00022723"/>
    </source>
</evidence>
<dbReference type="PANTHER" id="PTHR12117:SF0">
    <property type="entry name" value="PROLYL 3-HYDROXYLASE OGFOD1"/>
    <property type="match status" value="1"/>
</dbReference>
<dbReference type="Proteomes" id="UP000279307">
    <property type="component" value="Chromosome 10"/>
</dbReference>
<feature type="domain" description="Fe2OG dioxygenase" evidence="11">
    <location>
        <begin position="120"/>
        <end position="222"/>
    </location>
</feature>
<dbReference type="PANTHER" id="PTHR12117">
    <property type="entry name" value="HISTONE ACETYLTRANSFERASE COMPLEX"/>
    <property type="match status" value="1"/>
</dbReference>
<evidence type="ECO:0000256" key="1">
    <source>
        <dbReference type="ARBA" id="ARBA00001961"/>
    </source>
</evidence>
<protein>
    <recommendedName>
        <fullName evidence="8">uS12 prolyl 3-hydroxylase</fullName>
    </recommendedName>
</protein>
<evidence type="ECO:0000313" key="13">
    <source>
        <dbReference type="EMBL" id="RLU17294.1"/>
    </source>
</evidence>
<keyword evidence="5" id="KW-0223">Dioxygenase</keyword>
<evidence type="ECO:0000313" key="14">
    <source>
        <dbReference type="Proteomes" id="UP000053097"/>
    </source>
</evidence>
<proteinExistence type="inferred from homology"/>
<dbReference type="Gene3D" id="2.60.120.620">
    <property type="entry name" value="q2cbj1_9rhob like domain"/>
    <property type="match status" value="3"/>
</dbReference>
<accession>A0A026WJQ6</accession>
<evidence type="ECO:0000256" key="5">
    <source>
        <dbReference type="ARBA" id="ARBA00022964"/>
    </source>
</evidence>
<dbReference type="InterPro" id="IPR051842">
    <property type="entry name" value="uS12_prolyl_hydroxylase"/>
</dbReference>
<dbReference type="InterPro" id="IPR019601">
    <property type="entry name" value="Oxoglutarate/Fe-dep_Oase_C"/>
</dbReference>
<dbReference type="PROSITE" id="PS51471">
    <property type="entry name" value="FE2OG_OXY"/>
    <property type="match status" value="1"/>
</dbReference>
<evidence type="ECO:0000256" key="7">
    <source>
        <dbReference type="ARBA" id="ARBA00023004"/>
    </source>
</evidence>
<reference evidence="13 15" key="2">
    <citation type="journal article" date="2018" name="Genome Res.">
        <title>The genomic architecture and molecular evolution of ant odorant receptors.</title>
        <authorList>
            <person name="McKenzie S.K."/>
            <person name="Kronauer D.J.C."/>
        </authorList>
    </citation>
    <scope>NUCLEOTIDE SEQUENCE [LARGE SCALE GENOMIC DNA]</scope>
    <source>
        <strain evidence="13">Clonal line C1</strain>
    </source>
</reference>
<evidence type="ECO:0000313" key="15">
    <source>
        <dbReference type="Proteomes" id="UP000279307"/>
    </source>
</evidence>
<dbReference type="EMBL" id="KK107167">
    <property type="protein sequence ID" value="EZA56235.1"/>
    <property type="molecule type" value="Genomic_DNA"/>
</dbReference>
<dbReference type="Pfam" id="PF13661">
    <property type="entry name" value="2OG-FeII_Oxy_4"/>
    <property type="match status" value="1"/>
</dbReference>
<keyword evidence="14" id="KW-1185">Reference proteome</keyword>
<dbReference type="OrthoDB" id="430522at2759"/>
<evidence type="ECO:0000256" key="8">
    <source>
        <dbReference type="ARBA" id="ARBA00029938"/>
    </source>
</evidence>
<feature type="region of interest" description="Disordered" evidence="10">
    <location>
        <begin position="421"/>
        <end position="504"/>
    </location>
</feature>
<dbReference type="InterPro" id="IPR005123">
    <property type="entry name" value="Oxoglu/Fe-dep_dioxygenase_dom"/>
</dbReference>
<dbReference type="GO" id="GO:0006449">
    <property type="term" value="P:regulation of translational termination"/>
    <property type="evidence" value="ECO:0007669"/>
    <property type="project" value="TreeGrafter"/>
</dbReference>
<comment type="similarity">
    <text evidence="2">Belongs to the TPA1 family.</text>
</comment>
<sequence>MAVTDQNLFSEHVYSSSFQEEFRKHWNSPDGFKSPKFEIISSPFKICRIPNFLKNVEFLENLKSELTKHDFNYLRTDLYQFQRTDDLVNMRGDYIPTLYKSFQSTLTSWMECNTDIKLNGKISMSSARYQNTHHLLCHDDNMGDRRIAYILYLSKDWTEQDGGTLDLFDMDQHGAPGKVVKSLVPEYNSLVFFEVVNNSYHQVGEVTADAKSRWSINGWFHGPIRNDLHKQPRYEIPKNLLEPSVKEVELTSWITERYLLPKITKQIQRNVEKTSYAFIEDFLKQSTYQKIANDVTSQDINWQMMGPADMRHYEVADEKTLPESLKALCDLFKSISFFRLLKKYTGLDLVPEDTAANSNVRSPKMRLELQRWSAGCYTLLYDKTMLEDATDEIDANSSDESIKADSRFLLRTAQLDDTAVSTSSSTKNKIIGGATQEQLKRKRTESSSSGENASGEKKIAKHLDGSFDVDQKSPTGEKTESVSGTSTSPATKTDRLESASATGSSLHKSEAISCDAKIDITTDIVSDSEEGTLVLCDDNLSSNDEDSISTRDGYALDVMIQFHTVNAQGTPKTEDTIDYVNPCEEQGSIIEVPQKDNYLCLAYKSPMVCRLQRYLNHFYDGYTYNLLCMYYE</sequence>
<evidence type="ECO:0000256" key="6">
    <source>
        <dbReference type="ARBA" id="ARBA00023002"/>
    </source>
</evidence>
<dbReference type="OMA" id="RWSINGW"/>
<evidence type="ECO:0000256" key="4">
    <source>
        <dbReference type="ARBA" id="ARBA00022896"/>
    </source>
</evidence>
<keyword evidence="3" id="KW-0479">Metal-binding</keyword>
<evidence type="ECO:0000256" key="9">
    <source>
        <dbReference type="ARBA" id="ARBA00047444"/>
    </source>
</evidence>
<dbReference type="GO" id="GO:0005737">
    <property type="term" value="C:cytoplasm"/>
    <property type="evidence" value="ECO:0007669"/>
    <property type="project" value="TreeGrafter"/>
</dbReference>
<dbReference type="InterPro" id="IPR039558">
    <property type="entry name" value="TPA1/OFD1_N"/>
</dbReference>
<dbReference type="Pfam" id="PF10637">
    <property type="entry name" value="Ofd1_CTDD"/>
    <property type="match status" value="1"/>
</dbReference>
<reference evidence="13" key="3">
    <citation type="submission" date="2018-07" db="EMBL/GenBank/DDBJ databases">
        <authorList>
            <person name="Mckenzie S.K."/>
            <person name="Kronauer D.J.C."/>
        </authorList>
    </citation>
    <scope>NUCLEOTIDE SEQUENCE</scope>
    <source>
        <strain evidence="13">Clonal line C1</strain>
    </source>
</reference>
<name>A0A026WJQ6_OOCBI</name>
<dbReference type="GO" id="GO:0031543">
    <property type="term" value="F:peptidyl-proline dioxygenase activity"/>
    <property type="evidence" value="ECO:0007669"/>
    <property type="project" value="UniProtKB-ARBA"/>
</dbReference>
<organism evidence="12 14">
    <name type="scientific">Ooceraea biroi</name>
    <name type="common">Clonal raider ant</name>
    <name type="synonym">Cerapachys biroi</name>
    <dbReference type="NCBI Taxonomy" id="2015173"/>
    <lineage>
        <taxon>Eukaryota</taxon>
        <taxon>Metazoa</taxon>
        <taxon>Ecdysozoa</taxon>
        <taxon>Arthropoda</taxon>
        <taxon>Hexapoda</taxon>
        <taxon>Insecta</taxon>
        <taxon>Pterygota</taxon>
        <taxon>Neoptera</taxon>
        <taxon>Endopterygota</taxon>
        <taxon>Hymenoptera</taxon>
        <taxon>Apocrita</taxon>
        <taxon>Aculeata</taxon>
        <taxon>Formicoidea</taxon>
        <taxon>Formicidae</taxon>
        <taxon>Dorylinae</taxon>
        <taxon>Ooceraea</taxon>
    </lineage>
</organism>
<dbReference type="InterPro" id="IPR006620">
    <property type="entry name" value="Pro_4_hyd_alph"/>
</dbReference>
<evidence type="ECO:0000256" key="10">
    <source>
        <dbReference type="SAM" id="MobiDB-lite"/>
    </source>
</evidence>
<keyword evidence="6" id="KW-0560">Oxidoreductase</keyword>
<dbReference type="GO" id="GO:0005506">
    <property type="term" value="F:iron ion binding"/>
    <property type="evidence" value="ECO:0007669"/>
    <property type="project" value="InterPro"/>
</dbReference>
<dbReference type="GO" id="GO:0031418">
    <property type="term" value="F:L-ascorbic acid binding"/>
    <property type="evidence" value="ECO:0007669"/>
    <property type="project" value="UniProtKB-KW"/>
</dbReference>
<dbReference type="AlphaFoldDB" id="A0A026WJQ6"/>
<gene>
    <name evidence="13" type="ORF">DMN91_009527</name>
    <name evidence="12" type="ORF">X777_02853</name>
</gene>